<feature type="compositionally biased region" description="Polar residues" evidence="1">
    <location>
        <begin position="128"/>
        <end position="141"/>
    </location>
</feature>
<evidence type="ECO:0000256" key="1">
    <source>
        <dbReference type="SAM" id="MobiDB-lite"/>
    </source>
</evidence>
<reference evidence="2" key="1">
    <citation type="submission" date="2023-03" db="EMBL/GenBank/DDBJ databases">
        <title>Massive genome expansion in bonnet fungi (Mycena s.s.) driven by repeated elements and novel gene families across ecological guilds.</title>
        <authorList>
            <consortium name="Lawrence Berkeley National Laboratory"/>
            <person name="Harder C.B."/>
            <person name="Miyauchi S."/>
            <person name="Viragh M."/>
            <person name="Kuo A."/>
            <person name="Thoen E."/>
            <person name="Andreopoulos B."/>
            <person name="Lu D."/>
            <person name="Skrede I."/>
            <person name="Drula E."/>
            <person name="Henrissat B."/>
            <person name="Morin E."/>
            <person name="Kohler A."/>
            <person name="Barry K."/>
            <person name="LaButti K."/>
            <person name="Morin E."/>
            <person name="Salamov A."/>
            <person name="Lipzen A."/>
            <person name="Mereny Z."/>
            <person name="Hegedus B."/>
            <person name="Baldrian P."/>
            <person name="Stursova M."/>
            <person name="Weitz H."/>
            <person name="Taylor A."/>
            <person name="Grigoriev I.V."/>
            <person name="Nagy L.G."/>
            <person name="Martin F."/>
            <person name="Kauserud H."/>
        </authorList>
    </citation>
    <scope>NUCLEOTIDE SEQUENCE</scope>
    <source>
        <strain evidence="2">CBHHK182m</strain>
    </source>
</reference>
<sequence length="478" mass="52949">MPAVFISSRVNGAGRPRSRAHLVMEKGGTASPPLPHTRRRLHRAGNRTVEARAYRPGSRARYPGLPDDAYAACLCREYIHRAESDDPQHSRKPQGARARADRVPSHSRPSSTDHRRTIPPPLNGGGPTRQQVTRSTTTAPTAANAEDRAERVGNDELGARARLQCVGMRMYHACRFASQASSPSKPTRARERRGGIKRLRTTTPSARWQGQACAARRRSHVYRVPAALIKYTAARAPERLSGKRDSAAQRKQDKEWMKGDTYIMLLTCAHHARGTNTRTWPHQSASSTRNPSGAVWTPLRETVFLRHVPRKDWPRTYKKAHGAHTASRECMGADEYAAPRTPIGVSSSSSPNSSIISALPPSHLPPFWKTAKKSQKKKPKRRTRTYITMVLLAPACRARVSLRWEFTEGVVSTNDAKTKTLTNDAKTKTQADLRMGRRAAHRWIACDVCALEKARGATAAHLATGARKGLDADIPRIL</sequence>
<protein>
    <submittedName>
        <fullName evidence="2">Uncharacterized protein</fullName>
    </submittedName>
</protein>
<keyword evidence="3" id="KW-1185">Reference proteome</keyword>
<accession>A0AAD7HU41</accession>
<name>A0AAD7HU41_9AGAR</name>
<evidence type="ECO:0000313" key="2">
    <source>
        <dbReference type="EMBL" id="KAJ7727577.1"/>
    </source>
</evidence>
<feature type="compositionally biased region" description="Basic and acidic residues" evidence="1">
    <location>
        <begin position="145"/>
        <end position="155"/>
    </location>
</feature>
<feature type="region of interest" description="Disordered" evidence="1">
    <location>
        <begin position="83"/>
        <end position="155"/>
    </location>
</feature>
<dbReference type="EMBL" id="JARKIB010000178">
    <property type="protein sequence ID" value="KAJ7727577.1"/>
    <property type="molecule type" value="Genomic_DNA"/>
</dbReference>
<dbReference type="AlphaFoldDB" id="A0AAD7HU41"/>
<comment type="caution">
    <text evidence="2">The sequence shown here is derived from an EMBL/GenBank/DDBJ whole genome shotgun (WGS) entry which is preliminary data.</text>
</comment>
<organism evidence="2 3">
    <name type="scientific">Mycena metata</name>
    <dbReference type="NCBI Taxonomy" id="1033252"/>
    <lineage>
        <taxon>Eukaryota</taxon>
        <taxon>Fungi</taxon>
        <taxon>Dikarya</taxon>
        <taxon>Basidiomycota</taxon>
        <taxon>Agaricomycotina</taxon>
        <taxon>Agaricomycetes</taxon>
        <taxon>Agaricomycetidae</taxon>
        <taxon>Agaricales</taxon>
        <taxon>Marasmiineae</taxon>
        <taxon>Mycenaceae</taxon>
        <taxon>Mycena</taxon>
    </lineage>
</organism>
<feature type="compositionally biased region" description="Basic residues" evidence="1">
    <location>
        <begin position="36"/>
        <end position="45"/>
    </location>
</feature>
<evidence type="ECO:0000313" key="3">
    <source>
        <dbReference type="Proteomes" id="UP001215598"/>
    </source>
</evidence>
<feature type="region of interest" description="Disordered" evidence="1">
    <location>
        <begin position="1"/>
        <end position="47"/>
    </location>
</feature>
<dbReference type="Proteomes" id="UP001215598">
    <property type="component" value="Unassembled WGS sequence"/>
</dbReference>
<gene>
    <name evidence="2" type="ORF">B0H16DRAFT_1778510</name>
</gene>
<proteinExistence type="predicted"/>